<gene>
    <name evidence="1" type="ORF">B9T62_01070</name>
</gene>
<reference evidence="1 2" key="1">
    <citation type="submission" date="2017-06" db="EMBL/GenBank/DDBJ databases">
        <title>Complete genome sequence of Paenibacillus donghaensis KCTC 13049T isolated from East Sea sediment, South Korea.</title>
        <authorList>
            <person name="Jung B.K."/>
            <person name="Hong S.-J."/>
            <person name="Shin J.-H."/>
        </authorList>
    </citation>
    <scope>NUCLEOTIDE SEQUENCE [LARGE SCALE GENOMIC DNA]</scope>
    <source>
        <strain evidence="1 2">KCTC 13049</strain>
    </source>
</reference>
<sequence length="56" mass="6267">MLVVEAGYDANGKRIKKTKTIQSRTKKEAEAELSRFIVFVESGMYSGQSKVLVEKS</sequence>
<evidence type="ECO:0000313" key="1">
    <source>
        <dbReference type="EMBL" id="ASA26123.1"/>
    </source>
</evidence>
<dbReference type="AlphaFoldDB" id="A0A2Z2KQK4"/>
<name>A0A2Z2KQK4_9BACL</name>
<dbReference type="EMBL" id="CP021780">
    <property type="protein sequence ID" value="ASA26123.1"/>
    <property type="molecule type" value="Genomic_DNA"/>
</dbReference>
<organism evidence="1 2">
    <name type="scientific">Paenibacillus donghaensis</name>
    <dbReference type="NCBI Taxonomy" id="414771"/>
    <lineage>
        <taxon>Bacteria</taxon>
        <taxon>Bacillati</taxon>
        <taxon>Bacillota</taxon>
        <taxon>Bacilli</taxon>
        <taxon>Bacillales</taxon>
        <taxon>Paenibacillaceae</taxon>
        <taxon>Paenibacillus</taxon>
    </lineage>
</organism>
<dbReference type="KEGG" id="pdh:B9T62_01070"/>
<keyword evidence="2" id="KW-1185">Reference proteome</keyword>
<proteinExistence type="predicted"/>
<accession>A0A2Z2KQK4</accession>
<evidence type="ECO:0000313" key="2">
    <source>
        <dbReference type="Proteomes" id="UP000249890"/>
    </source>
</evidence>
<protein>
    <submittedName>
        <fullName evidence="1">Uncharacterized protein</fullName>
    </submittedName>
</protein>
<dbReference type="Proteomes" id="UP000249890">
    <property type="component" value="Chromosome"/>
</dbReference>